<dbReference type="FunFam" id="3.30.70.890:FF:000001">
    <property type="entry name" value="Galactokinase"/>
    <property type="match status" value="1"/>
</dbReference>
<name>A0A7X0RCR7_9ACTN</name>
<evidence type="ECO:0000313" key="15">
    <source>
        <dbReference type="EMBL" id="MBB6625869.1"/>
    </source>
</evidence>
<dbReference type="Pfam" id="PF10509">
    <property type="entry name" value="GalKase_gal_bdg"/>
    <property type="match status" value="1"/>
</dbReference>
<dbReference type="GO" id="GO:0006012">
    <property type="term" value="P:galactose metabolic process"/>
    <property type="evidence" value="ECO:0007669"/>
    <property type="project" value="UniProtKB-UniRule"/>
</dbReference>
<sequence length="400" mass="41520">MSFVEPGDTADLTRELRAEFRSTFDRDPDVVGRAPGRVNLIGEHTDYNAGLVLPLALPHATYAAIARRDDDRVRIASRQEPTPWEGALDAVGPGRVEGWPTYVAGVLWALREAGHDVPGVDVLVDGRVPLGAGLSSSAALECAVAVGVADLLGLLLTRDVRRELVAACMRAETEVAGAPTGGMDQTVSLLAEAGAALLIDFDDHTTAPVDLGLPAAGLALLVTDTRVSHALVDGGYAARRADCEAAAAALGVASLRHADLDAVEALADEQVRRRARHIVTEIVRVRETVDAVGAGDWAAVGRLFAASHVSMRDDFEISCPELDTVVETALQAGATGSRMTGGGFGGSAVSLVPVERVEATVRAIDTAFVAAGYRAPQHLLVEPAAGAGLVEDGPVEDGSA</sequence>
<dbReference type="InterPro" id="IPR019539">
    <property type="entry name" value="GalKase_N"/>
</dbReference>
<feature type="domain" description="Galactokinase N-terminal" evidence="14">
    <location>
        <begin position="18"/>
        <end position="67"/>
    </location>
</feature>
<evidence type="ECO:0000256" key="8">
    <source>
        <dbReference type="ARBA" id="ARBA00022842"/>
    </source>
</evidence>
<reference evidence="15 16" key="1">
    <citation type="submission" date="2020-08" db="EMBL/GenBank/DDBJ databases">
        <authorList>
            <person name="Seo M.-J."/>
        </authorList>
    </citation>
    <scope>NUCLEOTIDE SEQUENCE [LARGE SCALE GENOMIC DNA]</scope>
    <source>
        <strain evidence="15 16">KIGAM211</strain>
    </source>
</reference>
<dbReference type="NCBIfam" id="TIGR00131">
    <property type="entry name" value="gal_kin"/>
    <property type="match status" value="1"/>
</dbReference>
<keyword evidence="5" id="KW-0547">Nucleotide-binding</keyword>
<protein>
    <recommendedName>
        <fullName evidence="11">Galactokinase</fullName>
        <ecNumber evidence="11">2.7.1.6</ecNumber>
    </recommendedName>
</protein>
<dbReference type="Proteomes" id="UP000523955">
    <property type="component" value="Unassembled WGS sequence"/>
</dbReference>
<dbReference type="GO" id="GO:0005524">
    <property type="term" value="F:ATP binding"/>
    <property type="evidence" value="ECO:0007669"/>
    <property type="project" value="UniProtKB-UniRule"/>
</dbReference>
<keyword evidence="7" id="KW-0067">ATP-binding</keyword>
<evidence type="ECO:0000256" key="9">
    <source>
        <dbReference type="ARBA" id="ARBA00023144"/>
    </source>
</evidence>
<evidence type="ECO:0000256" key="10">
    <source>
        <dbReference type="ARBA" id="ARBA00023277"/>
    </source>
</evidence>
<dbReference type="PRINTS" id="PR00959">
    <property type="entry name" value="MEVGALKINASE"/>
</dbReference>
<dbReference type="InterPro" id="IPR014721">
    <property type="entry name" value="Ribsml_uS5_D2-typ_fold_subgr"/>
</dbReference>
<dbReference type="PROSITE" id="PS00106">
    <property type="entry name" value="GALACTOKINASE"/>
    <property type="match status" value="1"/>
</dbReference>
<comment type="caution">
    <text evidence="15">The sequence shown here is derived from an EMBL/GenBank/DDBJ whole genome shotgun (WGS) entry which is preliminary data.</text>
</comment>
<dbReference type="GO" id="GO:0005829">
    <property type="term" value="C:cytosol"/>
    <property type="evidence" value="ECO:0007669"/>
    <property type="project" value="TreeGrafter"/>
</dbReference>
<dbReference type="GO" id="GO:0046872">
    <property type="term" value="F:metal ion binding"/>
    <property type="evidence" value="ECO:0007669"/>
    <property type="project" value="UniProtKB-KW"/>
</dbReference>
<keyword evidence="4" id="KW-0479">Metal-binding</keyword>
<feature type="domain" description="GHMP kinase N-terminal" evidence="12">
    <location>
        <begin position="102"/>
        <end position="190"/>
    </location>
</feature>
<accession>A0A7X0RCR7</accession>
<dbReference type="PANTHER" id="PTHR10457">
    <property type="entry name" value="MEVALONATE KINASE/GALACTOKINASE"/>
    <property type="match status" value="1"/>
</dbReference>
<dbReference type="SUPFAM" id="SSF55060">
    <property type="entry name" value="GHMP Kinase, C-terminal domain"/>
    <property type="match status" value="1"/>
</dbReference>
<keyword evidence="9" id="KW-0299">Galactose metabolism</keyword>
<evidence type="ECO:0000256" key="6">
    <source>
        <dbReference type="ARBA" id="ARBA00022777"/>
    </source>
</evidence>
<dbReference type="RefSeq" id="WP_185251198.1">
    <property type="nucleotide sequence ID" value="NZ_JACKXE010000001.1"/>
</dbReference>
<evidence type="ECO:0000256" key="4">
    <source>
        <dbReference type="ARBA" id="ARBA00022723"/>
    </source>
</evidence>
<keyword evidence="3 15" id="KW-0808">Transferase</keyword>
<evidence type="ECO:0000259" key="13">
    <source>
        <dbReference type="Pfam" id="PF08544"/>
    </source>
</evidence>
<dbReference type="PANTHER" id="PTHR10457:SF7">
    <property type="entry name" value="GALACTOKINASE-RELATED"/>
    <property type="match status" value="1"/>
</dbReference>
<dbReference type="SUPFAM" id="SSF54211">
    <property type="entry name" value="Ribosomal protein S5 domain 2-like"/>
    <property type="match status" value="1"/>
</dbReference>
<dbReference type="Gene3D" id="3.30.70.890">
    <property type="entry name" value="GHMP kinase, C-terminal domain"/>
    <property type="match status" value="1"/>
</dbReference>
<evidence type="ECO:0000256" key="3">
    <source>
        <dbReference type="ARBA" id="ARBA00022679"/>
    </source>
</evidence>
<dbReference type="EMBL" id="JACKXE010000001">
    <property type="protein sequence ID" value="MBB6625869.1"/>
    <property type="molecule type" value="Genomic_DNA"/>
</dbReference>
<dbReference type="Pfam" id="PF00288">
    <property type="entry name" value="GHMP_kinases_N"/>
    <property type="match status" value="1"/>
</dbReference>
<evidence type="ECO:0000313" key="16">
    <source>
        <dbReference type="Proteomes" id="UP000523955"/>
    </source>
</evidence>
<keyword evidence="10" id="KW-0119">Carbohydrate metabolism</keyword>
<organism evidence="15 16">
    <name type="scientific">Nocardioides luti</name>
    <dbReference type="NCBI Taxonomy" id="2761101"/>
    <lineage>
        <taxon>Bacteria</taxon>
        <taxon>Bacillati</taxon>
        <taxon>Actinomycetota</taxon>
        <taxon>Actinomycetes</taxon>
        <taxon>Propionibacteriales</taxon>
        <taxon>Nocardioidaceae</taxon>
        <taxon>Nocardioides</taxon>
    </lineage>
</organism>
<evidence type="ECO:0000256" key="1">
    <source>
        <dbReference type="ARBA" id="ARBA00006566"/>
    </source>
</evidence>
<dbReference type="InterPro" id="IPR000705">
    <property type="entry name" value="Galactokinase"/>
</dbReference>
<dbReference type="PROSITE" id="PS00627">
    <property type="entry name" value="GHMP_KINASES_ATP"/>
    <property type="match status" value="1"/>
</dbReference>
<proteinExistence type="inferred from homology"/>
<dbReference type="InterPro" id="IPR020568">
    <property type="entry name" value="Ribosomal_Su5_D2-typ_SF"/>
</dbReference>
<dbReference type="InterPro" id="IPR006203">
    <property type="entry name" value="GHMP_knse_ATP-bd_CS"/>
</dbReference>
<dbReference type="InterPro" id="IPR006204">
    <property type="entry name" value="GHMP_kinase_N_dom"/>
</dbReference>
<keyword evidence="16" id="KW-1185">Reference proteome</keyword>
<dbReference type="FunFam" id="3.30.230.10:FF:000017">
    <property type="entry name" value="Galactokinase"/>
    <property type="match status" value="1"/>
</dbReference>
<dbReference type="Gene3D" id="3.30.230.10">
    <property type="match status" value="1"/>
</dbReference>
<dbReference type="InterPro" id="IPR019741">
    <property type="entry name" value="Galactokinase_CS"/>
</dbReference>
<dbReference type="PIRSF" id="PIRSF000530">
    <property type="entry name" value="Galactokinase"/>
    <property type="match status" value="1"/>
</dbReference>
<gene>
    <name evidence="15" type="primary">galK</name>
    <name evidence="15" type="ORF">H5V45_00920</name>
</gene>
<dbReference type="InterPro" id="IPR006206">
    <property type="entry name" value="Mevalonate/galactokinase"/>
</dbReference>
<evidence type="ECO:0000256" key="5">
    <source>
        <dbReference type="ARBA" id="ARBA00022741"/>
    </source>
</evidence>
<evidence type="ECO:0000256" key="2">
    <source>
        <dbReference type="ARBA" id="ARBA00022490"/>
    </source>
</evidence>
<keyword evidence="8" id="KW-0460">Magnesium</keyword>
<feature type="domain" description="GHMP kinase C-terminal" evidence="13">
    <location>
        <begin position="290"/>
        <end position="364"/>
    </location>
</feature>
<comment type="similarity">
    <text evidence="1">Belongs to the GHMP kinase family. GalK subfamily.</text>
</comment>
<keyword evidence="6 15" id="KW-0418">Kinase</keyword>
<dbReference type="InterPro" id="IPR036554">
    <property type="entry name" value="GHMP_kinase_C_sf"/>
</dbReference>
<evidence type="ECO:0000259" key="12">
    <source>
        <dbReference type="Pfam" id="PF00288"/>
    </source>
</evidence>
<dbReference type="GO" id="GO:0004335">
    <property type="term" value="F:galactokinase activity"/>
    <property type="evidence" value="ECO:0007669"/>
    <property type="project" value="UniProtKB-UniRule"/>
</dbReference>
<dbReference type="PRINTS" id="PR00473">
    <property type="entry name" value="GALCTOKINASE"/>
</dbReference>
<keyword evidence="2" id="KW-0963">Cytoplasm</keyword>
<evidence type="ECO:0000259" key="14">
    <source>
        <dbReference type="Pfam" id="PF10509"/>
    </source>
</evidence>
<evidence type="ECO:0000256" key="7">
    <source>
        <dbReference type="ARBA" id="ARBA00022840"/>
    </source>
</evidence>
<dbReference type="AlphaFoldDB" id="A0A7X0RCR7"/>
<dbReference type="InterPro" id="IPR013750">
    <property type="entry name" value="GHMP_kinase_C_dom"/>
</dbReference>
<dbReference type="Pfam" id="PF08544">
    <property type="entry name" value="GHMP_kinases_C"/>
    <property type="match status" value="1"/>
</dbReference>
<evidence type="ECO:0000256" key="11">
    <source>
        <dbReference type="NCBIfam" id="TIGR00131"/>
    </source>
</evidence>
<dbReference type="EC" id="2.7.1.6" evidence="11"/>